<keyword evidence="1" id="KW-0805">Transcription regulation</keyword>
<gene>
    <name evidence="5" type="ORF">PDESU_03051</name>
</gene>
<dbReference type="InterPro" id="IPR036390">
    <property type="entry name" value="WH_DNA-bd_sf"/>
</dbReference>
<accession>A0A6C2U3V5</accession>
<evidence type="ECO:0000256" key="2">
    <source>
        <dbReference type="ARBA" id="ARBA00023125"/>
    </source>
</evidence>
<dbReference type="GO" id="GO:0003700">
    <property type="term" value="F:DNA-binding transcription factor activity"/>
    <property type="evidence" value="ECO:0007669"/>
    <property type="project" value="InterPro"/>
</dbReference>
<organism evidence="5 6">
    <name type="scientific">Pontiella desulfatans</name>
    <dbReference type="NCBI Taxonomy" id="2750659"/>
    <lineage>
        <taxon>Bacteria</taxon>
        <taxon>Pseudomonadati</taxon>
        <taxon>Kiritimatiellota</taxon>
        <taxon>Kiritimatiellia</taxon>
        <taxon>Kiritimatiellales</taxon>
        <taxon>Pontiellaceae</taxon>
        <taxon>Pontiella</taxon>
    </lineage>
</organism>
<dbReference type="AlphaFoldDB" id="A0A6C2U3V5"/>
<evidence type="ECO:0000256" key="3">
    <source>
        <dbReference type="ARBA" id="ARBA00023163"/>
    </source>
</evidence>
<sequence length="99" mass="11430">MVKQERDAAAEVLKALAHPVRLGVIEILASGERTVTQLYEELGCSQSMMSQQLKILCQQKLVEIRKDGTQKYCSLCNRDFLKVFTCMHKHLRQFLNFQD</sequence>
<dbReference type="EMBL" id="CAAHFG010000001">
    <property type="protein sequence ID" value="VGO14489.1"/>
    <property type="molecule type" value="Genomic_DNA"/>
</dbReference>
<reference evidence="5 6" key="1">
    <citation type="submission" date="2019-04" db="EMBL/GenBank/DDBJ databases">
        <authorList>
            <person name="Van Vliet M D."/>
        </authorList>
    </citation>
    <scope>NUCLEOTIDE SEQUENCE [LARGE SCALE GENOMIC DNA]</scope>
    <source>
        <strain evidence="5 6">F1</strain>
    </source>
</reference>
<dbReference type="Proteomes" id="UP000366872">
    <property type="component" value="Unassembled WGS sequence"/>
</dbReference>
<feature type="domain" description="HTH arsR-type" evidence="4">
    <location>
        <begin position="1"/>
        <end position="95"/>
    </location>
</feature>
<dbReference type="CDD" id="cd00090">
    <property type="entry name" value="HTH_ARSR"/>
    <property type="match status" value="1"/>
</dbReference>
<evidence type="ECO:0000259" key="4">
    <source>
        <dbReference type="PROSITE" id="PS50987"/>
    </source>
</evidence>
<dbReference type="InterPro" id="IPR011991">
    <property type="entry name" value="ArsR-like_HTH"/>
</dbReference>
<dbReference type="Gene3D" id="1.10.10.10">
    <property type="entry name" value="Winged helix-like DNA-binding domain superfamily/Winged helix DNA-binding domain"/>
    <property type="match status" value="1"/>
</dbReference>
<evidence type="ECO:0000256" key="1">
    <source>
        <dbReference type="ARBA" id="ARBA00023015"/>
    </source>
</evidence>
<dbReference type="PROSITE" id="PS50987">
    <property type="entry name" value="HTH_ARSR_2"/>
    <property type="match status" value="1"/>
</dbReference>
<proteinExistence type="predicted"/>
<keyword evidence="6" id="KW-1185">Reference proteome</keyword>
<dbReference type="InterPro" id="IPR001845">
    <property type="entry name" value="HTH_ArsR_DNA-bd_dom"/>
</dbReference>
<evidence type="ECO:0000313" key="5">
    <source>
        <dbReference type="EMBL" id="VGO14489.1"/>
    </source>
</evidence>
<dbReference type="Pfam" id="PF01022">
    <property type="entry name" value="HTH_5"/>
    <property type="match status" value="1"/>
</dbReference>
<keyword evidence="3" id="KW-0804">Transcription</keyword>
<dbReference type="PANTHER" id="PTHR33154">
    <property type="entry name" value="TRANSCRIPTIONAL REGULATOR, ARSR FAMILY"/>
    <property type="match status" value="1"/>
</dbReference>
<name>A0A6C2U3V5_PONDE</name>
<keyword evidence="2" id="KW-0238">DNA-binding</keyword>
<dbReference type="GO" id="GO:0003677">
    <property type="term" value="F:DNA binding"/>
    <property type="evidence" value="ECO:0007669"/>
    <property type="project" value="UniProtKB-KW"/>
</dbReference>
<evidence type="ECO:0000313" key="6">
    <source>
        <dbReference type="Proteomes" id="UP000366872"/>
    </source>
</evidence>
<dbReference type="PRINTS" id="PR00778">
    <property type="entry name" value="HTHARSR"/>
</dbReference>
<dbReference type="SMART" id="SM00418">
    <property type="entry name" value="HTH_ARSR"/>
    <property type="match status" value="1"/>
</dbReference>
<dbReference type="InterPro" id="IPR051081">
    <property type="entry name" value="HTH_MetalResp_TranReg"/>
</dbReference>
<protein>
    <submittedName>
        <fullName evidence="5">Putative HTH-type transcriptional regulator</fullName>
    </submittedName>
</protein>
<dbReference type="InterPro" id="IPR036388">
    <property type="entry name" value="WH-like_DNA-bd_sf"/>
</dbReference>
<dbReference type="SUPFAM" id="SSF46785">
    <property type="entry name" value="Winged helix' DNA-binding domain"/>
    <property type="match status" value="1"/>
</dbReference>
<dbReference type="PANTHER" id="PTHR33154:SF33">
    <property type="entry name" value="TRANSCRIPTIONAL REPRESSOR SDPR"/>
    <property type="match status" value="1"/>
</dbReference>
<dbReference type="NCBIfam" id="NF033788">
    <property type="entry name" value="HTH_metalloreg"/>
    <property type="match status" value="1"/>
</dbReference>
<dbReference type="RefSeq" id="WP_168442284.1">
    <property type="nucleotide sequence ID" value="NZ_CAAHFG010000001.1"/>
</dbReference>